<sequence>MKILKLSDGNFVEDINIAGHITICPLPYQAKKFVKDSELKAYTDFLDRCYSTRLYKVMDFKYSAEEITK</sequence>
<organism evidence="1 2">
    <name type="scientific">Bacillus phage Deep Blue</name>
    <dbReference type="NCBI Taxonomy" id="1792245"/>
    <lineage>
        <taxon>Viruses</taxon>
        <taxon>Duplodnaviria</taxon>
        <taxon>Heunggongvirae</taxon>
        <taxon>Uroviricota</taxon>
        <taxon>Caudoviricetes</taxon>
        <taxon>Herelleviridae</taxon>
        <taxon>Bastillevirinae</taxon>
        <taxon>Caeruleovirus</taxon>
        <taxon>Caeruleovirus deepblue</taxon>
    </lineage>
</organism>
<dbReference type="KEGG" id="vg:29081844"/>
<keyword evidence="2" id="KW-1185">Reference proteome</keyword>
<dbReference type="GeneID" id="29081844"/>
<proteinExistence type="predicted"/>
<accession>A0A140HLM6</accession>
<protein>
    <submittedName>
        <fullName evidence="1">Uncharacterized protein</fullName>
    </submittedName>
</protein>
<dbReference type="EMBL" id="KU577463">
    <property type="protein sequence ID" value="AMO25888.1"/>
    <property type="molecule type" value="Genomic_DNA"/>
</dbReference>
<evidence type="ECO:0000313" key="1">
    <source>
        <dbReference type="EMBL" id="AMO25888.1"/>
    </source>
</evidence>
<dbReference type="Proteomes" id="UP000201785">
    <property type="component" value="Segment"/>
</dbReference>
<gene>
    <name evidence="1" type="ORF">Blue_065</name>
</gene>
<dbReference type="OrthoDB" id="23620at10239"/>
<dbReference type="RefSeq" id="YP_009285377.1">
    <property type="nucleotide sequence ID" value="NC_031056.1"/>
</dbReference>
<name>A0A140HLM6_9CAUD</name>
<reference evidence="1 2" key="1">
    <citation type="journal article" date="2016" name="Genome Announc.">
        <title>Complete Genome Sequence of Bacteriophage Deep-Blue Infecting Emetic Bacillus cereus.</title>
        <authorList>
            <person name="Hock L."/>
            <person name="Gillis A."/>
            <person name="Mahillon J."/>
        </authorList>
    </citation>
    <scope>NUCLEOTIDE SEQUENCE [LARGE SCALE GENOMIC DNA]</scope>
</reference>
<evidence type="ECO:0000313" key="2">
    <source>
        <dbReference type="Proteomes" id="UP000201785"/>
    </source>
</evidence>